<dbReference type="AlphaFoldDB" id="A0A8J6A059"/>
<organism evidence="5 6">
    <name type="scientific">Galemys pyrenaicus</name>
    <name type="common">Iberian desman</name>
    <name type="synonym">Pyrenean desman</name>
    <dbReference type="NCBI Taxonomy" id="202257"/>
    <lineage>
        <taxon>Eukaryota</taxon>
        <taxon>Metazoa</taxon>
        <taxon>Chordata</taxon>
        <taxon>Craniata</taxon>
        <taxon>Vertebrata</taxon>
        <taxon>Euteleostomi</taxon>
        <taxon>Mammalia</taxon>
        <taxon>Eutheria</taxon>
        <taxon>Laurasiatheria</taxon>
        <taxon>Eulipotyphla</taxon>
        <taxon>Talpidae</taxon>
        <taxon>Galemys</taxon>
    </lineage>
</organism>
<protein>
    <recommendedName>
        <fullName evidence="2">Biogenesis of lysosome-related organelles complex 1 subunit 5</fullName>
    </recommendedName>
    <alternativeName>
        <fullName evidence="3">Protein Muted homolog</fullName>
    </alternativeName>
</protein>
<accession>A0A8J6A059</accession>
<sequence length="396" mass="43342">MSGGASEVPGPGEVTPSGGGARKRDSLGTAGSAAQLIIKGTRGPARSCRRRALWCEGVACVRAPRLRPSASLASERLADARRAGSVRVRPSAADTARPSTVSEDVKHRDRNFALSTQEKRGLREMRVLENLKNMIQETNDQVLPRCRDTMELGLSPVLQTRKAAGRSVLPAVEVRAAQPHQAVPSLDWQRPGQRAVVYGDEGRASGALRMNVMVGSLWKPPEKFEPDGGDQDNPKTGAQGQCKSPPRLPAACSRGSGTGESSGKWRKRVLMCSCDQTAGHAADLFLWPSKLWCRLVAVTYTEIATVACCQEITLPLSPAWQNNCLGNVCDFQILFSQIVNNHLIASEKQQRVQWEEFMTQQRGRQAAVDEEHSRALGRLREQYAQMEKDLAKFSTF</sequence>
<dbReference type="InterPro" id="IPR017243">
    <property type="entry name" value="Bloc1s5"/>
</dbReference>
<name>A0A8J6A059_GALPY</name>
<dbReference type="Pfam" id="PF14942">
    <property type="entry name" value="Muted"/>
    <property type="match status" value="2"/>
</dbReference>
<reference evidence="5" key="1">
    <citation type="journal article" date="2021" name="Evol. Appl.">
        <title>The genome of the Pyrenean desman and the effects of bottlenecks and inbreeding on the genomic landscape of an endangered species.</title>
        <authorList>
            <person name="Escoda L."/>
            <person name="Castresana J."/>
        </authorList>
    </citation>
    <scope>NUCLEOTIDE SEQUENCE</scope>
    <source>
        <strain evidence="5">IBE-C5619</strain>
    </source>
</reference>
<feature type="region of interest" description="Disordered" evidence="4">
    <location>
        <begin position="71"/>
        <end position="105"/>
    </location>
</feature>
<evidence type="ECO:0000313" key="6">
    <source>
        <dbReference type="Proteomes" id="UP000700334"/>
    </source>
</evidence>
<dbReference type="PANTHER" id="PTHR31784:SF2">
    <property type="entry name" value="BIOGENESIS OF LYSOSOME-RELATED ORGANELLES COMPLEX 1 SUBUNIT 5"/>
    <property type="match status" value="1"/>
</dbReference>
<dbReference type="OrthoDB" id="18964at2759"/>
<evidence type="ECO:0000256" key="3">
    <source>
        <dbReference type="ARBA" id="ARBA00031992"/>
    </source>
</evidence>
<evidence type="ECO:0000256" key="1">
    <source>
        <dbReference type="ARBA" id="ARBA00010754"/>
    </source>
</evidence>
<evidence type="ECO:0000256" key="2">
    <source>
        <dbReference type="ARBA" id="ARBA00019580"/>
    </source>
</evidence>
<feature type="region of interest" description="Disordered" evidence="4">
    <location>
        <begin position="1"/>
        <end position="30"/>
    </location>
</feature>
<dbReference type="PANTHER" id="PTHR31784">
    <property type="entry name" value="BIOGENESIS OF LYSOSOME-RELATED ORGANELLES COMPLEX 1 SUBUNIT 5"/>
    <property type="match status" value="1"/>
</dbReference>
<comment type="similarity">
    <text evidence="1">Belongs to the BLOC1S5 family.</text>
</comment>
<dbReference type="EMBL" id="JAGFMF010011778">
    <property type="protein sequence ID" value="KAG8513044.1"/>
    <property type="molecule type" value="Genomic_DNA"/>
</dbReference>
<dbReference type="GO" id="GO:0030133">
    <property type="term" value="C:transport vesicle"/>
    <property type="evidence" value="ECO:0007669"/>
    <property type="project" value="InterPro"/>
</dbReference>
<dbReference type="Proteomes" id="UP000700334">
    <property type="component" value="Unassembled WGS sequence"/>
</dbReference>
<keyword evidence="6" id="KW-1185">Reference proteome</keyword>
<evidence type="ECO:0000313" key="5">
    <source>
        <dbReference type="EMBL" id="KAG8513044.1"/>
    </source>
</evidence>
<gene>
    <name evidence="5" type="ORF">J0S82_003990</name>
</gene>
<evidence type="ECO:0000256" key="4">
    <source>
        <dbReference type="SAM" id="MobiDB-lite"/>
    </source>
</evidence>
<proteinExistence type="inferred from homology"/>
<dbReference type="GO" id="GO:0031083">
    <property type="term" value="C:BLOC-1 complex"/>
    <property type="evidence" value="ECO:0007669"/>
    <property type="project" value="InterPro"/>
</dbReference>
<feature type="region of interest" description="Disordered" evidence="4">
    <location>
        <begin position="219"/>
        <end position="263"/>
    </location>
</feature>
<comment type="caution">
    <text evidence="5">The sequence shown here is derived from an EMBL/GenBank/DDBJ whole genome shotgun (WGS) entry which is preliminary data.</text>
</comment>